<dbReference type="NCBIfam" id="TIGR01909">
    <property type="entry name" value="C_GCAxxG_C_C"/>
    <property type="match status" value="1"/>
</dbReference>
<comment type="caution">
    <text evidence="2">The sequence shown here is derived from an EMBL/GenBank/DDBJ whole genome shotgun (WGS) entry which is preliminary data.</text>
</comment>
<name>A0A162U338_9CLOT</name>
<accession>A0A162U338</accession>
<protein>
    <submittedName>
        <fullName evidence="2">Putative redox-active protein</fullName>
    </submittedName>
</protein>
<dbReference type="RefSeq" id="WP_066617202.1">
    <property type="nucleotide sequence ID" value="NZ_FQXL01000015.1"/>
</dbReference>
<evidence type="ECO:0000313" key="2">
    <source>
        <dbReference type="EMBL" id="KZL93377.1"/>
    </source>
</evidence>
<keyword evidence="1" id="KW-0472">Membrane</keyword>
<dbReference type="AlphaFoldDB" id="A0A162U338"/>
<dbReference type="PATRIC" id="fig|1121326.3.peg.378"/>
<dbReference type="EMBL" id="LWAE01000001">
    <property type="protein sequence ID" value="KZL93377.1"/>
    <property type="molecule type" value="Genomic_DNA"/>
</dbReference>
<dbReference type="Pfam" id="PF09719">
    <property type="entry name" value="C_GCAxxG_C_C"/>
    <property type="match status" value="1"/>
</dbReference>
<keyword evidence="3" id="KW-1185">Reference proteome</keyword>
<dbReference type="InterPro" id="IPR010181">
    <property type="entry name" value="CGCAxxGCC_motif"/>
</dbReference>
<evidence type="ECO:0000313" key="3">
    <source>
        <dbReference type="Proteomes" id="UP000076603"/>
    </source>
</evidence>
<keyword evidence="1" id="KW-0812">Transmembrane</keyword>
<dbReference type="STRING" id="1121326.CLMAG_04010"/>
<keyword evidence="1" id="KW-1133">Transmembrane helix</keyword>
<dbReference type="Proteomes" id="UP000076603">
    <property type="component" value="Unassembled WGS sequence"/>
</dbReference>
<gene>
    <name evidence="2" type="ORF">CLMAG_04010</name>
</gene>
<evidence type="ECO:0000256" key="1">
    <source>
        <dbReference type="SAM" id="Phobius"/>
    </source>
</evidence>
<reference evidence="2 3" key="1">
    <citation type="submission" date="2016-04" db="EMBL/GenBank/DDBJ databases">
        <title>Genome sequence of Clostridium magnum DSM 2767.</title>
        <authorList>
            <person name="Poehlein A."/>
            <person name="Uhlig R."/>
            <person name="Fischer R."/>
            <person name="Bahl H."/>
            <person name="Daniel R."/>
        </authorList>
    </citation>
    <scope>NUCLEOTIDE SEQUENCE [LARGE SCALE GENOMIC DNA]</scope>
    <source>
        <strain evidence="2 3">DSM 2767</strain>
    </source>
</reference>
<organism evidence="2 3">
    <name type="scientific">Clostridium magnum DSM 2767</name>
    <dbReference type="NCBI Taxonomy" id="1121326"/>
    <lineage>
        <taxon>Bacteria</taxon>
        <taxon>Bacillati</taxon>
        <taxon>Bacillota</taxon>
        <taxon>Clostridia</taxon>
        <taxon>Eubacteriales</taxon>
        <taxon>Clostridiaceae</taxon>
        <taxon>Clostridium</taxon>
    </lineage>
</organism>
<feature type="transmembrane region" description="Helical" evidence="1">
    <location>
        <begin position="42"/>
        <end position="70"/>
    </location>
</feature>
<dbReference type="OrthoDB" id="45689at2"/>
<proteinExistence type="predicted"/>
<sequence>MLLDNVKKYYGKEYDFNCAETMLYAANEEYNLNLDKNALKTMAAFGGGMAIESICGAVTGSLAVLGIMFTKERAHESEKMKQLSQEFFKGFEDKLNTSNCKELKEKYRNDEIRCSSILYAAAEVLEDIVVKERNSVD</sequence>